<organism evidence="2 3">
    <name type="scientific">Pontiella desulfatans</name>
    <dbReference type="NCBI Taxonomy" id="2750659"/>
    <lineage>
        <taxon>Bacteria</taxon>
        <taxon>Pseudomonadati</taxon>
        <taxon>Kiritimatiellota</taxon>
        <taxon>Kiritimatiellia</taxon>
        <taxon>Kiritimatiellales</taxon>
        <taxon>Pontiellaceae</taxon>
        <taxon>Pontiella</taxon>
    </lineage>
</organism>
<dbReference type="SUPFAM" id="SSF63829">
    <property type="entry name" value="Calcium-dependent phosphotriesterase"/>
    <property type="match status" value="1"/>
</dbReference>
<gene>
    <name evidence="2" type="ORF">PDESU_03036</name>
</gene>
<dbReference type="Gene3D" id="2.120.10.30">
    <property type="entry name" value="TolB, C-terminal domain"/>
    <property type="match status" value="2"/>
</dbReference>
<evidence type="ECO:0000313" key="3">
    <source>
        <dbReference type="Proteomes" id="UP000366872"/>
    </source>
</evidence>
<name>A0A6C2U4N1_PONDE</name>
<dbReference type="AlphaFoldDB" id="A0A6C2U4N1"/>
<dbReference type="Proteomes" id="UP000366872">
    <property type="component" value="Unassembled WGS sequence"/>
</dbReference>
<feature type="chain" id="PRO_5025586419" description="Serine/threonine-protein kinase PknD" evidence="1">
    <location>
        <begin position="22"/>
        <end position="303"/>
    </location>
</feature>
<keyword evidence="1" id="KW-0732">Signal</keyword>
<proteinExistence type="predicted"/>
<sequence length="303" mass="32364">MKAIQLAVATALIGISAFASGYRVETQIGKDKLGFISQLAIGSDDSICVLENNGKVSRFNGDGSLAGTIETEMENTTAIAVSRNGNIHVFSTQTEVKKVKSGARMREVHVPVGVEHGVFDASGKKLKSNKLDNLKSAKAAKILDGKLVVADLTARALVFHDLETGKETARIKKGLRLCCGIFDFCEAPDRTVAVSNLGAFKVQRYDLNGNIVMEFGQRGRGLDDFQGCCNPVSAAYLPGGTILTVEKDPTRIKVYDAAGKNAKQIEGVEELVKGCSFIPTAVDSKGNIYLAANTKGYIVKCVK</sequence>
<evidence type="ECO:0000313" key="2">
    <source>
        <dbReference type="EMBL" id="VGO14474.1"/>
    </source>
</evidence>
<keyword evidence="3" id="KW-1185">Reference proteome</keyword>
<reference evidence="2 3" key="1">
    <citation type="submission" date="2019-04" db="EMBL/GenBank/DDBJ databases">
        <authorList>
            <person name="Van Vliet M D."/>
        </authorList>
    </citation>
    <scope>NUCLEOTIDE SEQUENCE [LARGE SCALE GENOMIC DNA]</scope>
    <source>
        <strain evidence="2 3">F1</strain>
    </source>
</reference>
<feature type="signal peptide" evidence="1">
    <location>
        <begin position="1"/>
        <end position="21"/>
    </location>
</feature>
<evidence type="ECO:0008006" key="4">
    <source>
        <dbReference type="Google" id="ProtNLM"/>
    </source>
</evidence>
<dbReference type="InterPro" id="IPR011042">
    <property type="entry name" value="6-blade_b-propeller_TolB-like"/>
</dbReference>
<protein>
    <recommendedName>
        <fullName evidence="4">Serine/threonine-protein kinase PknD</fullName>
    </recommendedName>
</protein>
<dbReference type="RefSeq" id="WP_136079953.1">
    <property type="nucleotide sequence ID" value="NZ_CAAHFG010000001.1"/>
</dbReference>
<evidence type="ECO:0000256" key="1">
    <source>
        <dbReference type="SAM" id="SignalP"/>
    </source>
</evidence>
<accession>A0A6C2U4N1</accession>
<dbReference type="EMBL" id="CAAHFG010000001">
    <property type="protein sequence ID" value="VGO14474.1"/>
    <property type="molecule type" value="Genomic_DNA"/>
</dbReference>